<evidence type="ECO:0000313" key="2">
    <source>
        <dbReference type="Proteomes" id="UP000249396"/>
    </source>
</evidence>
<reference evidence="1 2" key="1">
    <citation type="journal article" date="2018" name="Aquat. Microb. Ecol.">
        <title>Gammaproteobacterial methanotrophs dominate.</title>
        <authorList>
            <person name="Rissanen A.J."/>
            <person name="Saarenheimo J."/>
            <person name="Tiirola M."/>
            <person name="Peura S."/>
            <person name="Aalto S.L."/>
            <person name="Karvinen A."/>
            <person name="Nykanen H."/>
        </authorList>
    </citation>
    <scope>NUCLEOTIDE SEQUENCE [LARGE SCALE GENOMIC DNA]</scope>
    <source>
        <strain evidence="1">AMbin10</strain>
    </source>
</reference>
<name>A0A2W4R4A4_9GAMM</name>
<accession>A0A2W4R4A4</accession>
<dbReference type="Proteomes" id="UP000249396">
    <property type="component" value="Unassembled WGS sequence"/>
</dbReference>
<evidence type="ECO:0008006" key="3">
    <source>
        <dbReference type="Google" id="ProtNLM"/>
    </source>
</evidence>
<dbReference type="Gene3D" id="3.30.160.250">
    <property type="match status" value="1"/>
</dbReference>
<organism evidence="1 2">
    <name type="scientific">Candidatus Methylumidiphilus alinenensis</name>
    <dbReference type="NCBI Taxonomy" id="2202197"/>
    <lineage>
        <taxon>Bacteria</taxon>
        <taxon>Pseudomonadati</taxon>
        <taxon>Pseudomonadota</taxon>
        <taxon>Gammaproteobacteria</taxon>
        <taxon>Methylococcales</taxon>
        <taxon>Candidatus Methylumidiphilus</taxon>
    </lineage>
</organism>
<dbReference type="InterPro" id="IPR035069">
    <property type="entry name" value="TTHA1013/TTHA0281-like"/>
</dbReference>
<sequence>MKTEFTAIVKQDGDWWLGWVEEVPGANAQEKTKEELLISLREAAMDILELRRMEARRQAVNNYEEIPLFI</sequence>
<evidence type="ECO:0000313" key="1">
    <source>
        <dbReference type="EMBL" id="PZN77906.1"/>
    </source>
</evidence>
<proteinExistence type="predicted"/>
<dbReference type="AlphaFoldDB" id="A0A2W4R4A4"/>
<dbReference type="EMBL" id="QJPH01000328">
    <property type="protein sequence ID" value="PZN77906.1"/>
    <property type="molecule type" value="Genomic_DNA"/>
</dbReference>
<comment type="caution">
    <text evidence="1">The sequence shown here is derived from an EMBL/GenBank/DDBJ whole genome shotgun (WGS) entry which is preliminary data.</text>
</comment>
<dbReference type="SUPFAM" id="SSF143100">
    <property type="entry name" value="TTHA1013/TTHA0281-like"/>
    <property type="match status" value="1"/>
</dbReference>
<gene>
    <name evidence="1" type="ORF">DM484_13850</name>
</gene>
<protein>
    <recommendedName>
        <fullName evidence="3">Type II toxin-antitoxin system HicB family antitoxin</fullName>
    </recommendedName>
</protein>